<organism evidence="2 3">
    <name type="scientific">Halolamina pelagica</name>
    <dbReference type="NCBI Taxonomy" id="699431"/>
    <lineage>
        <taxon>Archaea</taxon>
        <taxon>Methanobacteriati</taxon>
        <taxon>Methanobacteriota</taxon>
        <taxon>Stenosarchaea group</taxon>
        <taxon>Halobacteria</taxon>
        <taxon>Halobacteriales</taxon>
        <taxon>Haloferacaceae</taxon>
    </lineage>
</organism>
<sequence length="461" mass="51457">MMSQSKFPTLTAAKERMESWESSWTVSSLSTLYVISYIYSVETYLSVGTLEYSPRFVPIEYIAVVVLFAVVPVLLLPTKIDRPSKGLYSFLYYALYVPSVSIPFYLTNVHFSTLITFNLVILSTFSIISLSFRITPIYPDVKQFRLRKRTPSLILLIASLFCILLILHTFGIERVLDVPALTEVYAAREMYKQQATGRVLELISVAMYIIFPSVVAMGLIWRNPFYIGFGILGEITVYSVGGHRSAIALILGIVGLYVVLSRFRNLYAECLAGVFIFVALIPPVSRIFGTTLFESIFFERLVITPGMISGLYFEFFLSHPKANEQILPYAYYFFEQSYPTSMANIIGDTYFHSSTHANGSFIASGFGAFGFLGIIFSGVLVAIALYVYDSLALKSGMFGHLILVGPMLLFVNTSITNILDYGPVIAPVLVIFGNWPLLSLFTFGEFIVAILIVYMLGSITG</sequence>
<feature type="transmembrane region" description="Helical" evidence="1">
    <location>
        <begin position="435"/>
        <end position="456"/>
    </location>
</feature>
<evidence type="ECO:0000256" key="1">
    <source>
        <dbReference type="SAM" id="Phobius"/>
    </source>
</evidence>
<keyword evidence="1" id="KW-1133">Transmembrane helix</keyword>
<evidence type="ECO:0000313" key="3">
    <source>
        <dbReference type="Proteomes" id="UP000183769"/>
    </source>
</evidence>
<keyword evidence="1" id="KW-0812">Transmembrane</keyword>
<feature type="transmembrane region" description="Helical" evidence="1">
    <location>
        <begin position="153"/>
        <end position="172"/>
    </location>
</feature>
<feature type="transmembrane region" description="Helical" evidence="1">
    <location>
        <begin position="242"/>
        <end position="260"/>
    </location>
</feature>
<feature type="transmembrane region" description="Helical" evidence="1">
    <location>
        <begin position="199"/>
        <end position="221"/>
    </location>
</feature>
<feature type="transmembrane region" description="Helical" evidence="1">
    <location>
        <begin position="297"/>
        <end position="317"/>
    </location>
</feature>
<dbReference type="AlphaFoldDB" id="A0A1I5UZZ8"/>
<feature type="transmembrane region" description="Helical" evidence="1">
    <location>
        <begin position="266"/>
        <end position="285"/>
    </location>
</feature>
<feature type="transmembrane region" description="Helical" evidence="1">
    <location>
        <begin position="90"/>
        <end position="107"/>
    </location>
</feature>
<keyword evidence="3" id="KW-1185">Reference proteome</keyword>
<feature type="transmembrane region" description="Helical" evidence="1">
    <location>
        <begin position="59"/>
        <end position="78"/>
    </location>
</feature>
<keyword evidence="1" id="KW-0472">Membrane</keyword>
<name>A0A1I5UZZ8_9EURY</name>
<evidence type="ECO:0000313" key="2">
    <source>
        <dbReference type="EMBL" id="SFQ00742.1"/>
    </source>
</evidence>
<feature type="transmembrane region" description="Helical" evidence="1">
    <location>
        <begin position="361"/>
        <end position="388"/>
    </location>
</feature>
<feature type="transmembrane region" description="Helical" evidence="1">
    <location>
        <begin position="395"/>
        <end position="415"/>
    </location>
</feature>
<feature type="transmembrane region" description="Helical" evidence="1">
    <location>
        <begin position="21"/>
        <end position="39"/>
    </location>
</feature>
<dbReference type="EMBL" id="FOXI01000015">
    <property type="protein sequence ID" value="SFQ00742.1"/>
    <property type="molecule type" value="Genomic_DNA"/>
</dbReference>
<dbReference type="Proteomes" id="UP000183769">
    <property type="component" value="Unassembled WGS sequence"/>
</dbReference>
<gene>
    <name evidence="2" type="ORF">SAMN05216277_11546</name>
</gene>
<protein>
    <recommendedName>
        <fullName evidence="4">Oligosaccharide repeat unit polymerase</fullName>
    </recommendedName>
</protein>
<evidence type="ECO:0008006" key="4">
    <source>
        <dbReference type="Google" id="ProtNLM"/>
    </source>
</evidence>
<proteinExistence type="predicted"/>
<feature type="transmembrane region" description="Helical" evidence="1">
    <location>
        <begin position="113"/>
        <end position="132"/>
    </location>
</feature>
<accession>A0A1I5UZZ8</accession>
<reference evidence="3" key="1">
    <citation type="submission" date="2016-10" db="EMBL/GenBank/DDBJ databases">
        <authorList>
            <person name="Varghese N."/>
            <person name="Submissions S."/>
        </authorList>
    </citation>
    <scope>NUCLEOTIDE SEQUENCE [LARGE SCALE GENOMIC DNA]</scope>
    <source>
        <strain evidence="3">CGMCC 1.10329</strain>
    </source>
</reference>